<keyword evidence="1" id="KW-0732">Signal</keyword>
<dbReference type="InterPro" id="IPR012334">
    <property type="entry name" value="Pectin_lyas_fold"/>
</dbReference>
<evidence type="ECO:0000313" key="3">
    <source>
        <dbReference type="EMBL" id="MDC2407292.1"/>
    </source>
</evidence>
<evidence type="ECO:0000313" key="4">
    <source>
        <dbReference type="Proteomes" id="UP001214017"/>
    </source>
</evidence>
<dbReference type="Pfam" id="PF21231">
    <property type="entry name" value="GH141_M"/>
    <property type="match status" value="1"/>
</dbReference>
<comment type="caution">
    <text evidence="3">The sequence shown here is derived from an EMBL/GenBank/DDBJ whole genome shotgun (WGS) entry which is preliminary data.</text>
</comment>
<organism evidence="3 4">
    <name type="scientific">Bacteroides ovatus</name>
    <dbReference type="NCBI Taxonomy" id="28116"/>
    <lineage>
        <taxon>Bacteria</taxon>
        <taxon>Pseudomonadati</taxon>
        <taxon>Bacteroidota</taxon>
        <taxon>Bacteroidia</taxon>
        <taxon>Bacteroidales</taxon>
        <taxon>Bacteroidaceae</taxon>
        <taxon>Bacteroides</taxon>
    </lineage>
</organism>
<name>A0AAP3WK95_BACOV</name>
<sequence>MKKLFVTAICILCSHWLLAGEIWISPKGSDFNDGTRQSPKATLTSALRQAREWRRTEDNRIQGGITIYVEGGTYAFHEPVFIRPEDSGTKESPTIIRSVGDEKVILSGGISINGWKKQGKVWVADVPAFNGRPLDFRQLWVNGKKAVRARDVEDFEKMNRICSVDEKNEILYVPAVSIRRLIDNKGNLKAKYAEMVLHQMWCVANLRIRSVEVQGDSAAIRFHQPESRIQFEHPWPRPMVTTDGHNSAFYLTNARELQDVPGEWYHDIDARKVYYYPREGEKMQEAEVIVPAVETLVRVEGTLDRPVCHIRFEKITFSYTTWMRPSEKGHVPLQAGMYLTDGYRIDPKMQRNYLNHLLDNQGWLGRPAAAVRVVAARQIDFERCRFEHLGSTGLDYEEAVQGGVVRGCLFRDIAGNGLLVGSFSPAAHETHLPYDPADRREVCTQQQINNCYFTEIGNEDWGCLAIAAGYVGDVNIEHNEISEVPYSGISLGWGWTQTVNCMRNNRVHANLIHHYAKHMYDVAGIYTLGSQPKSYVTENCVHSIYKPGYVHDPNHWFYLYTDEGSSFITVRDNWTEGEKYLQNANGPGNVWENNGPKVDNDVHERAGLEAGYKDLLNIQ</sequence>
<dbReference type="EMBL" id="JAQNWR010000002">
    <property type="protein sequence ID" value="MDC2407292.1"/>
    <property type="molecule type" value="Genomic_DNA"/>
</dbReference>
<evidence type="ECO:0000259" key="2">
    <source>
        <dbReference type="Pfam" id="PF21231"/>
    </source>
</evidence>
<feature type="chain" id="PRO_5042900894" evidence="1">
    <location>
        <begin position="20"/>
        <end position="619"/>
    </location>
</feature>
<protein>
    <submittedName>
        <fullName evidence="3">Right-handed parallel beta-helix repeat-containing protein</fullName>
    </submittedName>
</protein>
<dbReference type="RefSeq" id="WP_004318381.1">
    <property type="nucleotide sequence ID" value="NZ_BAABYJ010000001.1"/>
</dbReference>
<dbReference type="InterPro" id="IPR006626">
    <property type="entry name" value="PbH1"/>
</dbReference>
<dbReference type="Proteomes" id="UP001214017">
    <property type="component" value="Unassembled WGS sequence"/>
</dbReference>
<dbReference type="InterPro" id="IPR048482">
    <property type="entry name" value="GH141_ins"/>
</dbReference>
<dbReference type="AlphaFoldDB" id="A0AAP3WK95"/>
<dbReference type="SMART" id="SM00710">
    <property type="entry name" value="PbH1"/>
    <property type="match status" value="6"/>
</dbReference>
<gene>
    <name evidence="3" type="ORF">PO240_05345</name>
</gene>
<dbReference type="PANTHER" id="PTHR36453">
    <property type="entry name" value="SECRETED PROTEIN-RELATED"/>
    <property type="match status" value="1"/>
</dbReference>
<dbReference type="PANTHER" id="PTHR36453:SF1">
    <property type="entry name" value="RIGHT HANDED BETA HELIX DOMAIN-CONTAINING PROTEIN"/>
    <property type="match status" value="1"/>
</dbReference>
<proteinExistence type="predicted"/>
<accession>A0AAP3WK95</accession>
<reference evidence="3" key="1">
    <citation type="submission" date="2022-10" db="EMBL/GenBank/DDBJ databases">
        <title>Human gut microbiome strain richness.</title>
        <authorList>
            <person name="Chen-Liaw A."/>
        </authorList>
    </citation>
    <scope>NUCLEOTIDE SEQUENCE</scope>
    <source>
        <strain evidence="3">F7_m1001271B151109d0_201107</strain>
    </source>
</reference>
<dbReference type="InterPro" id="IPR011050">
    <property type="entry name" value="Pectin_lyase_fold/virulence"/>
</dbReference>
<evidence type="ECO:0000256" key="1">
    <source>
        <dbReference type="SAM" id="SignalP"/>
    </source>
</evidence>
<dbReference type="SUPFAM" id="SSF51126">
    <property type="entry name" value="Pectin lyase-like"/>
    <property type="match status" value="1"/>
</dbReference>
<feature type="signal peptide" evidence="1">
    <location>
        <begin position="1"/>
        <end position="19"/>
    </location>
</feature>
<dbReference type="Gene3D" id="2.160.20.10">
    <property type="entry name" value="Single-stranded right-handed beta-helix, Pectin lyase-like"/>
    <property type="match status" value="2"/>
</dbReference>
<feature type="domain" description="GH141-like insertion" evidence="2">
    <location>
        <begin position="119"/>
        <end position="278"/>
    </location>
</feature>